<dbReference type="EMBL" id="JAKLWS010000004">
    <property type="protein sequence ID" value="MCG2587966.1"/>
    <property type="molecule type" value="Genomic_DNA"/>
</dbReference>
<evidence type="ECO:0000313" key="2">
    <source>
        <dbReference type="Proteomes" id="UP001165366"/>
    </source>
</evidence>
<protein>
    <recommendedName>
        <fullName evidence="3">PH domain-containing protein</fullName>
    </recommendedName>
</protein>
<sequence length="83" mass="9715">MPEETESDFQEWIKDVEYLVETLQKSFNSTDASYNIDEMNDTLYVELEGLDDYTDEEIVEIASPIFDIIDLNFEDIILLPLNN</sequence>
<dbReference type="Proteomes" id="UP001165366">
    <property type="component" value="Unassembled WGS sequence"/>
</dbReference>
<accession>A0ABS9KAT8</accession>
<reference evidence="1" key="2">
    <citation type="submission" date="2024-05" db="EMBL/GenBank/DDBJ databases">
        <title>Rhodohalobacter halophilus gen. nov., sp. nov., a moderately halophilic member of the family Balneolaceae.</title>
        <authorList>
            <person name="Xia J."/>
        </authorList>
    </citation>
    <scope>NUCLEOTIDE SEQUENCE</scope>
    <source>
        <strain evidence="1">WB101</strain>
    </source>
</reference>
<organism evidence="1 2">
    <name type="scientific">Rhodohalobacter sulfatireducens</name>
    <dbReference type="NCBI Taxonomy" id="2911366"/>
    <lineage>
        <taxon>Bacteria</taxon>
        <taxon>Pseudomonadati</taxon>
        <taxon>Balneolota</taxon>
        <taxon>Balneolia</taxon>
        <taxon>Balneolales</taxon>
        <taxon>Balneolaceae</taxon>
        <taxon>Rhodohalobacter</taxon>
    </lineage>
</organism>
<evidence type="ECO:0000313" key="1">
    <source>
        <dbReference type="EMBL" id="MCG2587966.1"/>
    </source>
</evidence>
<keyword evidence="2" id="KW-1185">Reference proteome</keyword>
<comment type="caution">
    <text evidence="1">The sequence shown here is derived from an EMBL/GenBank/DDBJ whole genome shotgun (WGS) entry which is preliminary data.</text>
</comment>
<reference evidence="1" key="1">
    <citation type="submission" date="2022-01" db="EMBL/GenBank/DDBJ databases">
        <authorList>
            <person name="Wang Y."/>
        </authorList>
    </citation>
    <scope>NUCLEOTIDE SEQUENCE</scope>
    <source>
        <strain evidence="1">WB101</strain>
    </source>
</reference>
<name>A0ABS9KAT8_9BACT</name>
<gene>
    <name evidence="1" type="ORF">L6773_05285</name>
</gene>
<proteinExistence type="predicted"/>
<dbReference type="RefSeq" id="WP_237852810.1">
    <property type="nucleotide sequence ID" value="NZ_JAKLWS010000004.1"/>
</dbReference>
<evidence type="ECO:0008006" key="3">
    <source>
        <dbReference type="Google" id="ProtNLM"/>
    </source>
</evidence>